<comment type="caution">
    <text evidence="2">The sequence shown here is derived from an EMBL/GenBank/DDBJ whole genome shotgun (WGS) entry which is preliminary data.</text>
</comment>
<evidence type="ECO:0008006" key="4">
    <source>
        <dbReference type="Google" id="ProtNLM"/>
    </source>
</evidence>
<dbReference type="RefSeq" id="WP_133701083.1">
    <property type="nucleotide sequence ID" value="NZ_SNXS01000003.1"/>
</dbReference>
<evidence type="ECO:0000313" key="2">
    <source>
        <dbReference type="EMBL" id="TDP71298.1"/>
    </source>
</evidence>
<feature type="signal peptide" evidence="1">
    <location>
        <begin position="1"/>
        <end position="22"/>
    </location>
</feature>
<protein>
    <recommendedName>
        <fullName evidence="4">Porin</fullName>
    </recommendedName>
</protein>
<accession>A0A4R6QNX3</accession>
<name>A0A4R6QNX3_9BURK</name>
<dbReference type="EMBL" id="SNXS01000003">
    <property type="protein sequence ID" value="TDP71298.1"/>
    <property type="molecule type" value="Genomic_DNA"/>
</dbReference>
<dbReference type="Proteomes" id="UP000295361">
    <property type="component" value="Unassembled WGS sequence"/>
</dbReference>
<proteinExistence type="predicted"/>
<gene>
    <name evidence="2" type="ORF">DES47_103279</name>
</gene>
<dbReference type="AlphaFoldDB" id="A0A4R6QNX3"/>
<dbReference type="InParanoid" id="A0A4R6QNX3"/>
<sequence>MMKVKPLLAAVAAGLLALAAQAQDVSGQLRARVEDKSVNARGPVAAANALQPGTAAAPADVLALDAELRGQWRWLNAAVALRQEKAEGLPGRSTGVVNELYASGALGLWQFSAGRKLVSWDVGYAFRPNDVVAQEERRTLLSSQVRGRPLVSVEYFDADTAWSLVWVNPNHRDHERNGDEQALAGRVYKRIGGLDAHGFARWGEHTGASVGAALAWVATESLELHGSLRHAQRADALLADSSASGLARSAPWVSGMRSNVTQALVGLSWTGESRISVLAEAWFDGNAASSQDWGTWNARGAQLLGLAGRAPAQALAGNLAWQAQGFGGGSSLQQRNLFLRLSWDHEGWTPALDCLYHPADGGQVWTASLGWQGDRLRIDAGLRRYGGPSASVLAQLPQRGQAYVAAGWSF</sequence>
<evidence type="ECO:0000313" key="3">
    <source>
        <dbReference type="Proteomes" id="UP000295361"/>
    </source>
</evidence>
<organism evidence="2 3">
    <name type="scientific">Roseateles toxinivorans</name>
    <dbReference type="NCBI Taxonomy" id="270368"/>
    <lineage>
        <taxon>Bacteria</taxon>
        <taxon>Pseudomonadati</taxon>
        <taxon>Pseudomonadota</taxon>
        <taxon>Betaproteobacteria</taxon>
        <taxon>Burkholderiales</taxon>
        <taxon>Sphaerotilaceae</taxon>
        <taxon>Roseateles</taxon>
    </lineage>
</organism>
<feature type="chain" id="PRO_5020328938" description="Porin" evidence="1">
    <location>
        <begin position="23"/>
        <end position="410"/>
    </location>
</feature>
<dbReference type="OrthoDB" id="8746278at2"/>
<evidence type="ECO:0000256" key="1">
    <source>
        <dbReference type="SAM" id="SignalP"/>
    </source>
</evidence>
<keyword evidence="3" id="KW-1185">Reference proteome</keyword>
<reference evidence="2 3" key="1">
    <citation type="submission" date="2019-03" db="EMBL/GenBank/DDBJ databases">
        <title>Genomic Encyclopedia of Type Strains, Phase IV (KMG-IV): sequencing the most valuable type-strain genomes for metagenomic binning, comparative biology and taxonomic classification.</title>
        <authorList>
            <person name="Goeker M."/>
        </authorList>
    </citation>
    <scope>NUCLEOTIDE SEQUENCE [LARGE SCALE GENOMIC DNA]</scope>
    <source>
        <strain evidence="2 3">DSM 16998</strain>
    </source>
</reference>
<keyword evidence="1" id="KW-0732">Signal</keyword>